<dbReference type="InterPro" id="IPR052754">
    <property type="entry name" value="NTPase_KAP_P-loop"/>
</dbReference>
<feature type="coiled-coil region" evidence="1">
    <location>
        <begin position="562"/>
        <end position="600"/>
    </location>
</feature>
<keyword evidence="3" id="KW-1133">Transmembrane helix</keyword>
<sequence>MHRAIDAFLAYNEREKAIVEPVAQWLTNHRVQTHFFARDTQYGEPVDDTGNLDDAATVIAFLGSEGWGKNHLRLVERALKLNKPVFPVLIGDASPGDHNMAQGLFINFKWLDLRMGDLEPLEKLLPSILEVSDQYDPDINTEIGVLISGPDNRRQVALNRLIDRAKSKREPISAGLRKELARRGSNGPRLLSPNESPSDSDAEARSWLRVALIQCDPESPQTRDIALRDIMPDAEPAEFARFWSLAAAQQANASYLPALAEKAAVDPTTSVSFAGVAMLNPNSPKVSPLFRAALRNDDHWITRGVLRALRIVHVPEVISDVCLLAADHNRAEVPMYDVFCALATPRAAALAAPLLAETPGIDVVVDRIIEAAYDANHSVVRNFSWFLTTLDATRSLAILNERSRNPQVRAVAQRLLEGMDSVSAMAEKPYHLPGFAADTIDEQHDQLGIQTEVQTLAAIMMARDVTPPLAIGLFGEWGSGKSFFMSQMRKTVKTLAQRPQQQGASPYCSSVVQITFNAWHYAETNLWASLVSAIFEKLAIHIFGGTPTERQQAQLIAELASAKAVTEEVRAEERRASEQLKEEEARLDELRKKRLAEEQKLAKFNPTYLIDLLEDSTLKKQAEQAFEQLGLPVVLDRVDDFKHAVADAGKLSSQTVALLTVLSAKGRSPLYLALFVAALAVPAAGYAFYNWLSPDNKLFTTLGTMFAGIATFATAGIEIVRRGMKEVNVILEPVMEARKKADAELEKIRKKPADAELALAANVEVLKVKEQDARRRVADAAARVAATEERLRELEESRDLARFIADRHDSADYRKHLGLVSLVRQDFEALSERIREHGTAADGGRKVERIVLYIDDLDRCPASQVVNVLQAVHLLLAYPLFVVVVGVDSRWLTNSLSMHYKELGAAFTEAPEAAASPQHYLEKIFQIPYSLRPMSAEGYGKLVRELTAGGQRMPVTQLLTPSGPVDVKPSTPASAAIGSALTSDANVTAPQSALAPESAAVEERALVIHSWEESFAASLYPLIPSPRAAKRLVNVYRVLKASVGGAQLQAFEGTETEPGQFQIPLLLLAIQICDASTATAWFADLMAEQGQRNSPEEAFIRTATADARKRLMERIKYIFMEAGFPKDATLLTNWIPLVSRFTFETRSIV</sequence>
<dbReference type="AlphaFoldDB" id="A0AAP9QZ62"/>
<evidence type="ECO:0000256" key="3">
    <source>
        <dbReference type="SAM" id="Phobius"/>
    </source>
</evidence>
<dbReference type="PANTHER" id="PTHR22674">
    <property type="entry name" value="NTPASE, KAP FAMILY P-LOOP DOMAIN-CONTAINING 1"/>
    <property type="match status" value="1"/>
</dbReference>
<dbReference type="Proteomes" id="UP000514462">
    <property type="component" value="Chromosome"/>
</dbReference>
<feature type="region of interest" description="Disordered" evidence="2">
    <location>
        <begin position="173"/>
        <end position="201"/>
    </location>
</feature>
<dbReference type="Pfam" id="PF07693">
    <property type="entry name" value="KAP_NTPase"/>
    <property type="match status" value="2"/>
</dbReference>
<evidence type="ECO:0000259" key="4">
    <source>
        <dbReference type="Pfam" id="PF07693"/>
    </source>
</evidence>
<reference evidence="6" key="1">
    <citation type="submission" date="2020-06" db="EMBL/GenBank/DDBJ databases">
        <title>REHAB project genomes.</title>
        <authorList>
            <person name="Shaw L.P."/>
        </authorList>
    </citation>
    <scope>NUCLEOTIDE SEQUENCE [LARGE SCALE GENOMIC DNA]</scope>
    <source>
        <strain evidence="6">RHBSTW-00938</strain>
    </source>
</reference>
<dbReference type="InterPro" id="IPR011646">
    <property type="entry name" value="KAP_P-loop"/>
</dbReference>
<feature type="transmembrane region" description="Helical" evidence="3">
    <location>
        <begin position="670"/>
        <end position="692"/>
    </location>
</feature>
<evidence type="ECO:0000313" key="6">
    <source>
        <dbReference type="Proteomes" id="UP000514462"/>
    </source>
</evidence>
<dbReference type="RefSeq" id="WP_135683417.1">
    <property type="nucleotide sequence ID" value="NZ_CP055904.1"/>
</dbReference>
<feature type="transmembrane region" description="Helical" evidence="3">
    <location>
        <begin position="698"/>
        <end position="720"/>
    </location>
</feature>
<keyword evidence="1" id="KW-0175">Coiled coil</keyword>
<feature type="domain" description="KAP NTPase" evidence="4">
    <location>
        <begin position="454"/>
        <end position="542"/>
    </location>
</feature>
<name>A0AAP9QZ62_KLEAE</name>
<protein>
    <submittedName>
        <fullName evidence="5">TIR domain-containing protein</fullName>
    </submittedName>
</protein>
<feature type="coiled-coil region" evidence="1">
    <location>
        <begin position="770"/>
        <end position="797"/>
    </location>
</feature>
<proteinExistence type="predicted"/>
<keyword evidence="3" id="KW-0472">Membrane</keyword>
<dbReference type="EMBL" id="CP055904">
    <property type="protein sequence ID" value="QMR41125.1"/>
    <property type="molecule type" value="Genomic_DNA"/>
</dbReference>
<gene>
    <name evidence="5" type="ORF">HV331_17205</name>
</gene>
<feature type="compositionally biased region" description="Basic and acidic residues" evidence="2">
    <location>
        <begin position="173"/>
        <end position="182"/>
    </location>
</feature>
<evidence type="ECO:0000313" key="5">
    <source>
        <dbReference type="EMBL" id="QMR41125.1"/>
    </source>
</evidence>
<accession>A0AAP9QZ62</accession>
<feature type="domain" description="KAP NTPase" evidence="4">
    <location>
        <begin position="846"/>
        <end position="1040"/>
    </location>
</feature>
<evidence type="ECO:0000256" key="2">
    <source>
        <dbReference type="SAM" id="MobiDB-lite"/>
    </source>
</evidence>
<keyword evidence="3" id="KW-0812">Transmembrane</keyword>
<dbReference type="PANTHER" id="PTHR22674:SF6">
    <property type="entry name" value="NTPASE KAP FAMILY P-LOOP DOMAIN-CONTAINING PROTEIN 1"/>
    <property type="match status" value="1"/>
</dbReference>
<evidence type="ECO:0000256" key="1">
    <source>
        <dbReference type="SAM" id="Coils"/>
    </source>
</evidence>
<organism evidence="5 6">
    <name type="scientific">Klebsiella aerogenes</name>
    <name type="common">Enterobacter aerogenes</name>
    <dbReference type="NCBI Taxonomy" id="548"/>
    <lineage>
        <taxon>Bacteria</taxon>
        <taxon>Pseudomonadati</taxon>
        <taxon>Pseudomonadota</taxon>
        <taxon>Gammaproteobacteria</taxon>
        <taxon>Enterobacterales</taxon>
        <taxon>Enterobacteriaceae</taxon>
        <taxon>Klebsiella/Raoultella group</taxon>
        <taxon>Klebsiella</taxon>
    </lineage>
</organism>